<dbReference type="Proteomes" id="UP000528964">
    <property type="component" value="Unassembled WGS sequence"/>
</dbReference>
<proteinExistence type="predicted"/>
<evidence type="ECO:0000313" key="2">
    <source>
        <dbReference type="Proteomes" id="UP000528964"/>
    </source>
</evidence>
<organism evidence="1 2">
    <name type="scientific">Hansschlegelia beijingensis</name>
    <dbReference type="NCBI Taxonomy" id="1133344"/>
    <lineage>
        <taxon>Bacteria</taxon>
        <taxon>Pseudomonadati</taxon>
        <taxon>Pseudomonadota</taxon>
        <taxon>Alphaproteobacteria</taxon>
        <taxon>Hyphomicrobiales</taxon>
        <taxon>Methylopilaceae</taxon>
        <taxon>Hansschlegelia</taxon>
    </lineage>
</organism>
<comment type="caution">
    <text evidence="1">The sequence shown here is derived from an EMBL/GenBank/DDBJ whole genome shotgun (WGS) entry which is preliminary data.</text>
</comment>
<dbReference type="RefSeq" id="WP_183393809.1">
    <property type="nucleotide sequence ID" value="NZ_JACIDR010000001.1"/>
</dbReference>
<dbReference type="EMBL" id="JACIDR010000001">
    <property type="protein sequence ID" value="MBB3971979.1"/>
    <property type="molecule type" value="Genomic_DNA"/>
</dbReference>
<evidence type="ECO:0008006" key="3">
    <source>
        <dbReference type="Google" id="ProtNLM"/>
    </source>
</evidence>
<sequence length="341" mass="34850">MQLITPADAAGGVAAALRKAAQATGASFDYLLQTAKRESSLDPAAKAPTSSARGLFQFIDQTWLQVLKEDGPSLGYASEAADVSRTSSGRYVVADPARRAELLALRDDPTASALLAGAFTRRNAQALGSALGRSATPGELYAAHFLGAQGAIQLVSLAANAPTASAADAFPAQASANRAIFFDKGRPRTASEVYARITAAHDEIPNAAPARATVLALQEAPQDEQYGPFNGGVENDAAPFHSLFKTGRRSPVSAYVAQAWSSFGAAGLVSDAAPATRRRAASAAEAQPAARAQAVASPVSAPAGIAVRSAATAPVEAPSFAKVHLAAPPASSPAPQRIARR</sequence>
<reference evidence="1 2" key="1">
    <citation type="submission" date="2020-08" db="EMBL/GenBank/DDBJ databases">
        <title>Genomic Encyclopedia of Type Strains, Phase IV (KMG-IV): sequencing the most valuable type-strain genomes for metagenomic binning, comparative biology and taxonomic classification.</title>
        <authorList>
            <person name="Goeker M."/>
        </authorList>
    </citation>
    <scope>NUCLEOTIDE SEQUENCE [LARGE SCALE GENOMIC DNA]</scope>
    <source>
        <strain evidence="1 2">DSM 25481</strain>
    </source>
</reference>
<protein>
    <recommendedName>
        <fullName evidence="3">Lytic transglycosylase domain-containing protein</fullName>
    </recommendedName>
</protein>
<dbReference type="Gene3D" id="1.10.530.10">
    <property type="match status" value="1"/>
</dbReference>
<evidence type="ECO:0000313" key="1">
    <source>
        <dbReference type="EMBL" id="MBB3971979.1"/>
    </source>
</evidence>
<dbReference type="InterPro" id="IPR023346">
    <property type="entry name" value="Lysozyme-like_dom_sf"/>
</dbReference>
<name>A0A7W6CX86_9HYPH</name>
<keyword evidence="2" id="KW-1185">Reference proteome</keyword>
<dbReference type="AlphaFoldDB" id="A0A7W6CX86"/>
<gene>
    <name evidence="1" type="ORF">GGR24_000612</name>
</gene>
<accession>A0A7W6CX86</accession>
<dbReference type="SUPFAM" id="SSF53955">
    <property type="entry name" value="Lysozyme-like"/>
    <property type="match status" value="1"/>
</dbReference>